<dbReference type="Pfam" id="PF02254">
    <property type="entry name" value="TrkA_N"/>
    <property type="match status" value="2"/>
</dbReference>
<dbReference type="NCBIfam" id="NF007030">
    <property type="entry name" value="PRK09496.1-1"/>
    <property type="match status" value="1"/>
</dbReference>
<dbReference type="InterPro" id="IPR050721">
    <property type="entry name" value="Trk_Ktr_HKT_K-transport"/>
</dbReference>
<dbReference type="NCBIfam" id="NF007031">
    <property type="entry name" value="PRK09496.1-2"/>
    <property type="match status" value="1"/>
</dbReference>
<keyword evidence="8" id="KW-0630">Potassium</keyword>
<dbReference type="Proteomes" id="UP000502608">
    <property type="component" value="Chromosome"/>
</dbReference>
<dbReference type="InterPro" id="IPR003148">
    <property type="entry name" value="RCK_N"/>
</dbReference>
<dbReference type="InterPro" id="IPR006036">
    <property type="entry name" value="K_uptake_TrkA"/>
</dbReference>
<evidence type="ECO:0000256" key="5">
    <source>
        <dbReference type="ARBA" id="ARBA00022519"/>
    </source>
</evidence>
<dbReference type="EMBL" id="CP050313">
    <property type="protein sequence ID" value="QIR13088.1"/>
    <property type="molecule type" value="Genomic_DNA"/>
</dbReference>
<dbReference type="FunFam" id="3.40.50.720:FF:000027">
    <property type="entry name" value="Trk system potassium transporter TrkA"/>
    <property type="match status" value="1"/>
</dbReference>
<dbReference type="KEGG" id="saes:HBH39_00105"/>
<evidence type="ECO:0000256" key="11">
    <source>
        <dbReference type="ARBA" id="ARBA00023136"/>
    </source>
</evidence>
<dbReference type="Gene3D" id="3.40.50.720">
    <property type="entry name" value="NAD(P)-binding Rossmann-like Domain"/>
    <property type="match status" value="2"/>
</dbReference>
<keyword evidence="9" id="KW-0520">NAD</keyword>
<keyword evidence="7" id="KW-0677">Repeat</keyword>
<dbReference type="InterPro" id="IPR036291">
    <property type="entry name" value="NAD(P)-bd_dom_sf"/>
</dbReference>
<evidence type="ECO:0000259" key="13">
    <source>
        <dbReference type="PROSITE" id="PS51202"/>
    </source>
</evidence>
<gene>
    <name evidence="14" type="primary">trkA</name>
    <name evidence="14" type="ORF">HBH39_00105</name>
</gene>
<dbReference type="PANTHER" id="PTHR43833:SF5">
    <property type="entry name" value="TRK SYSTEM POTASSIUM UPTAKE PROTEIN TRKA"/>
    <property type="match status" value="1"/>
</dbReference>
<organism evidence="14 15">
    <name type="scientific">Shewanella aestuarii</name>
    <dbReference type="NCBI Taxonomy" id="1028752"/>
    <lineage>
        <taxon>Bacteria</taxon>
        <taxon>Pseudomonadati</taxon>
        <taxon>Pseudomonadota</taxon>
        <taxon>Gammaproteobacteria</taxon>
        <taxon>Alteromonadales</taxon>
        <taxon>Shewanellaceae</taxon>
        <taxon>Shewanella</taxon>
    </lineage>
</organism>
<dbReference type="PROSITE" id="PS51201">
    <property type="entry name" value="RCK_N"/>
    <property type="match status" value="2"/>
</dbReference>
<sequence length="469" mass="51526">MKIIILGAGQVGGTLAENLVGENNDITLVDNDRARLRLLQDKFDLRVVVGHGAHPSVLKEAGAEDADMLIAVTNSDECNMAACQIAYSLFGTPTKIARIRSEPYLDIRDRLFFNSEVKSGDTKPRGGFIIDELIAPEQLVTAYIHRLITYPGALQVLEFAQGKLSLVAVRAYYGGPLVGNALATLRDHIPNIDTRVAAIFRQGKAIMPRGTTIIEADDEVFFVADSRHIRAVMSEMQKLDNSYRNIMIAGGGNVGYGLAQRLQKHHSVKLIEHRQDRAEMLSEKLENTTVFCGDASDQELLNEEHIDQTDVFIAVTNDDEANIMSALLAKRLGAKKVMVLIQREAYVDIVQEANIDIAISPQQTTISALLTHIRQGDICNVYSLRRGAAEAIEAIAHGDSSTSKVIGKQIGDIKLPPGTTIGAIVRNDEVLMGHDKTVIEQGDHVILFLVNKKFISDVEKLFQPSAFFF</sequence>
<keyword evidence="15" id="KW-1185">Reference proteome</keyword>
<evidence type="ECO:0000256" key="1">
    <source>
        <dbReference type="ARBA" id="ARBA00004515"/>
    </source>
</evidence>
<evidence type="ECO:0000256" key="10">
    <source>
        <dbReference type="ARBA" id="ARBA00023065"/>
    </source>
</evidence>
<protein>
    <recommendedName>
        <fullName evidence="2">Trk system potassium uptake protein TrkA</fullName>
    </recommendedName>
</protein>
<evidence type="ECO:0000313" key="15">
    <source>
        <dbReference type="Proteomes" id="UP000502608"/>
    </source>
</evidence>
<dbReference type="PRINTS" id="PR00335">
    <property type="entry name" value="KUPTAKETRKA"/>
</dbReference>
<feature type="domain" description="RCK C-terminal" evidence="13">
    <location>
        <begin position="154"/>
        <end position="238"/>
    </location>
</feature>
<dbReference type="SUPFAM" id="SSF51735">
    <property type="entry name" value="NAD(P)-binding Rossmann-fold domains"/>
    <property type="match status" value="2"/>
</dbReference>
<keyword evidence="11" id="KW-0472">Membrane</keyword>
<dbReference type="SUPFAM" id="SSF116726">
    <property type="entry name" value="TrkA C-terminal domain-like"/>
    <property type="match status" value="2"/>
</dbReference>
<evidence type="ECO:0000256" key="4">
    <source>
        <dbReference type="ARBA" id="ARBA00022475"/>
    </source>
</evidence>
<reference evidence="14 15" key="1">
    <citation type="submission" date="2020-03" db="EMBL/GenBank/DDBJ databases">
        <title>Complete genome sequence of Shewanella sp.</title>
        <authorList>
            <person name="Kim Y.-S."/>
            <person name="Kim S.-J."/>
            <person name="Jung H.-K."/>
            <person name="Kim K.-H."/>
        </authorList>
    </citation>
    <scope>NUCLEOTIDE SEQUENCE [LARGE SCALE GENOMIC DNA]</scope>
    <source>
        <strain evidence="14 15">PN3F2</strain>
    </source>
</reference>
<name>A0A6G9QFB4_9GAMM</name>
<dbReference type="InterPro" id="IPR036721">
    <property type="entry name" value="RCK_C_sf"/>
</dbReference>
<evidence type="ECO:0000256" key="8">
    <source>
        <dbReference type="ARBA" id="ARBA00022958"/>
    </source>
</evidence>
<evidence type="ECO:0000256" key="6">
    <source>
        <dbReference type="ARBA" id="ARBA00022538"/>
    </source>
</evidence>
<dbReference type="FunFam" id="3.40.50.720:FF:000042">
    <property type="entry name" value="Trk system potassium transporter TrkA"/>
    <property type="match status" value="1"/>
</dbReference>
<dbReference type="InterPro" id="IPR006037">
    <property type="entry name" value="RCK_C"/>
</dbReference>
<evidence type="ECO:0000256" key="7">
    <source>
        <dbReference type="ARBA" id="ARBA00022737"/>
    </source>
</evidence>
<comment type="subcellular location">
    <subcellularLocation>
        <location evidence="1">Cell inner membrane</location>
        <topology evidence="1">Peripheral membrane protein</topology>
        <orientation evidence="1">Cytoplasmic side</orientation>
    </subcellularLocation>
</comment>
<keyword evidence="3" id="KW-0813">Transport</keyword>
<dbReference type="GO" id="GO:0005886">
    <property type="term" value="C:plasma membrane"/>
    <property type="evidence" value="ECO:0007669"/>
    <property type="project" value="UniProtKB-SubCell"/>
</dbReference>
<dbReference type="GO" id="GO:0015079">
    <property type="term" value="F:potassium ion transmembrane transporter activity"/>
    <property type="evidence" value="ECO:0007669"/>
    <property type="project" value="InterPro"/>
</dbReference>
<keyword evidence="5" id="KW-0997">Cell inner membrane</keyword>
<dbReference type="NCBIfam" id="NF007032">
    <property type="entry name" value="PRK09496.1-4"/>
    <property type="match status" value="1"/>
</dbReference>
<evidence type="ECO:0000256" key="9">
    <source>
        <dbReference type="ARBA" id="ARBA00023027"/>
    </source>
</evidence>
<evidence type="ECO:0000259" key="12">
    <source>
        <dbReference type="PROSITE" id="PS51201"/>
    </source>
</evidence>
<keyword evidence="10" id="KW-0406">Ion transport</keyword>
<dbReference type="Pfam" id="PF02080">
    <property type="entry name" value="TrkA_C"/>
    <property type="match status" value="2"/>
</dbReference>
<feature type="domain" description="RCK N-terminal" evidence="12">
    <location>
        <begin position="243"/>
        <end position="359"/>
    </location>
</feature>
<evidence type="ECO:0000256" key="3">
    <source>
        <dbReference type="ARBA" id="ARBA00022448"/>
    </source>
</evidence>
<accession>A0A6G9QFB4</accession>
<dbReference type="RefSeq" id="WP_167674538.1">
    <property type="nucleotide sequence ID" value="NZ_CP050313.1"/>
</dbReference>
<proteinExistence type="predicted"/>
<evidence type="ECO:0000256" key="2">
    <source>
        <dbReference type="ARBA" id="ARBA00017378"/>
    </source>
</evidence>
<dbReference type="FunFam" id="3.30.70.1450:FF:000001">
    <property type="entry name" value="Trk system potassium transporter TrkA"/>
    <property type="match status" value="1"/>
</dbReference>
<feature type="domain" description="RCK N-terminal" evidence="12">
    <location>
        <begin position="1"/>
        <end position="116"/>
    </location>
</feature>
<dbReference type="PROSITE" id="PS51202">
    <property type="entry name" value="RCK_C"/>
    <property type="match status" value="2"/>
</dbReference>
<feature type="domain" description="RCK C-terminal" evidence="13">
    <location>
        <begin position="379"/>
        <end position="464"/>
    </location>
</feature>
<dbReference type="Gene3D" id="3.30.70.1450">
    <property type="entry name" value="Regulator of K+ conductance, C-terminal domain"/>
    <property type="match status" value="2"/>
</dbReference>
<dbReference type="NCBIfam" id="NF007039">
    <property type="entry name" value="PRK09496.3-2"/>
    <property type="match status" value="1"/>
</dbReference>
<dbReference type="AlphaFoldDB" id="A0A6G9QFB4"/>
<dbReference type="FunFam" id="3.30.70.1450:FF:000002">
    <property type="entry name" value="Trk system potassium transporter TrkA"/>
    <property type="match status" value="1"/>
</dbReference>
<keyword evidence="6" id="KW-0633">Potassium transport</keyword>
<evidence type="ECO:0000313" key="14">
    <source>
        <dbReference type="EMBL" id="QIR13088.1"/>
    </source>
</evidence>
<dbReference type="PANTHER" id="PTHR43833">
    <property type="entry name" value="POTASSIUM CHANNEL PROTEIN 2-RELATED-RELATED"/>
    <property type="match status" value="1"/>
</dbReference>
<keyword evidence="4" id="KW-1003">Cell membrane</keyword>